<accession>A0ABX8Z188</accession>
<organism evidence="1 2">
    <name type="scientific">Candidatus Rhabdochlamydia porcellionis</name>
    <dbReference type="NCBI Taxonomy" id="225148"/>
    <lineage>
        <taxon>Bacteria</taxon>
        <taxon>Pseudomonadati</taxon>
        <taxon>Chlamydiota</taxon>
        <taxon>Chlamydiia</taxon>
        <taxon>Parachlamydiales</taxon>
        <taxon>Candidatus Rhabdochlamydiaceae</taxon>
        <taxon>Candidatus Rhabdochlamydia</taxon>
    </lineage>
</organism>
<gene>
    <name evidence="1" type="ORF">RHAB15C_0001005</name>
</gene>
<proteinExistence type="predicted"/>
<evidence type="ECO:0000313" key="2">
    <source>
        <dbReference type="Proteomes" id="UP000822862"/>
    </source>
</evidence>
<name>A0ABX8Z188_9BACT</name>
<dbReference type="InterPro" id="IPR029058">
    <property type="entry name" value="AB_hydrolase_fold"/>
</dbReference>
<keyword evidence="2" id="KW-1185">Reference proteome</keyword>
<dbReference type="RefSeq" id="WP_194844791.1">
    <property type="nucleotide sequence ID" value="NZ_CP075585.1"/>
</dbReference>
<evidence type="ECO:0000313" key="1">
    <source>
        <dbReference type="EMBL" id="QZA59120.1"/>
    </source>
</evidence>
<dbReference type="SUPFAM" id="SSF53474">
    <property type="entry name" value="alpha/beta-Hydrolases"/>
    <property type="match status" value="1"/>
</dbReference>
<sequence length="250" mass="27869">MKPLLPQQLNLASDIQLEYLGPPVDLGPLPAVFYFALSAKDSLTLDPFNQPVAYLSQFPLRIFSMTLPYHEEGKPATKGLIEWATAMQKGEDLLGSYLKKIQNAITLLLNQKLILPNKIATMGLSRGALIAAHVAAKNPEIPYWLGFAPLTKLSFLPGFSDLVSWDLVHIVDLLSDKKTRCYIGNRDVRVGTRNCFDLIETLTETAYQKRCLSPPIELRILPSIGHHGHGTAKETFHHGAKWIAKQLKVF</sequence>
<dbReference type="Gene3D" id="3.40.50.1820">
    <property type="entry name" value="alpha/beta hydrolase"/>
    <property type="match status" value="1"/>
</dbReference>
<dbReference type="EMBL" id="CP075585">
    <property type="protein sequence ID" value="QZA59120.1"/>
    <property type="molecule type" value="Genomic_DNA"/>
</dbReference>
<reference evidence="1 2" key="1">
    <citation type="submission" date="2020-01" db="EMBL/GenBank/DDBJ databases">
        <authorList>
            <person name="Sixt B."/>
            <person name="Schulz F."/>
            <person name="Kostanjsek R."/>
            <person name="Koestlbacher S."/>
            <person name="Collingro A."/>
            <person name="Toenshoff E."/>
            <person name="Horn M."/>
        </authorList>
    </citation>
    <scope>NUCLEOTIDE SEQUENCE [LARGE SCALE GENOMIC DNA]</scope>
    <source>
        <strain evidence="1 2">15C</strain>
    </source>
</reference>
<protein>
    <submittedName>
        <fullName evidence="1">Uncharacterized protein</fullName>
    </submittedName>
</protein>
<dbReference type="Proteomes" id="UP000822862">
    <property type="component" value="Chromosome"/>
</dbReference>
<reference evidence="1 2" key="2">
    <citation type="submission" date="2021-05" db="EMBL/GenBank/DDBJ databases">
        <title>Ecology and evolution of chlamydial symbionts of arthropods.</title>
        <authorList>
            <person name="Halter T."/>
            <person name="Sixt B.S."/>
            <person name="Toenshoff E.R."/>
            <person name="Koestlbacher S."/>
            <person name="Schulz F."/>
            <person name="Kostanjsek R."/>
            <person name="Collingro A."/>
            <person name="Hendrickx F."/>
            <person name="Horn M."/>
        </authorList>
    </citation>
    <scope>NUCLEOTIDE SEQUENCE [LARGE SCALE GENOMIC DNA]</scope>
    <source>
        <strain evidence="1 2">15C</strain>
    </source>
</reference>